<dbReference type="EMBL" id="CAJJDM010000008">
    <property type="protein sequence ID" value="CAD8046774.1"/>
    <property type="molecule type" value="Genomic_DNA"/>
</dbReference>
<keyword evidence="5" id="KW-1185">Reference proteome</keyword>
<dbReference type="GO" id="GO:0003677">
    <property type="term" value="F:DNA binding"/>
    <property type="evidence" value="ECO:0007669"/>
    <property type="project" value="InterPro"/>
</dbReference>
<dbReference type="AlphaFoldDB" id="A0A8S1JV86"/>
<dbReference type="Pfam" id="PF08661">
    <property type="entry name" value="Rep_fac-A_3"/>
    <property type="match status" value="1"/>
</dbReference>
<comment type="caution">
    <text evidence="4">The sequence shown here is derived from an EMBL/GenBank/DDBJ whole genome shotgun (WGS) entry which is preliminary data.</text>
</comment>
<name>A0A8S1JV86_PARPR</name>
<sequence length="110" mass="12848">MTDIPTSYQRINADMITKFKGQYVTLVGKLIQNKGDYVEFMVDGTIVKVTEIEEVPDSNEDILLEIRGKLNDDGYLEAKEFTELDQTFDFELYKKVINMVQGQFRELFYD</sequence>
<evidence type="ECO:0000313" key="4">
    <source>
        <dbReference type="EMBL" id="CAD8046774.1"/>
    </source>
</evidence>
<dbReference type="Proteomes" id="UP000688137">
    <property type="component" value="Unassembled WGS sequence"/>
</dbReference>
<protein>
    <recommendedName>
        <fullName evidence="6">Replication factor A protein 3</fullName>
    </recommendedName>
</protein>
<evidence type="ECO:0000256" key="2">
    <source>
        <dbReference type="ARBA" id="ARBA00009761"/>
    </source>
</evidence>
<organism evidence="4 5">
    <name type="scientific">Paramecium primaurelia</name>
    <dbReference type="NCBI Taxonomy" id="5886"/>
    <lineage>
        <taxon>Eukaryota</taxon>
        <taxon>Sar</taxon>
        <taxon>Alveolata</taxon>
        <taxon>Ciliophora</taxon>
        <taxon>Intramacronucleata</taxon>
        <taxon>Oligohymenophorea</taxon>
        <taxon>Peniculida</taxon>
        <taxon>Parameciidae</taxon>
        <taxon>Paramecium</taxon>
    </lineage>
</organism>
<reference evidence="4" key="1">
    <citation type="submission" date="2021-01" db="EMBL/GenBank/DDBJ databases">
        <authorList>
            <consortium name="Genoscope - CEA"/>
            <person name="William W."/>
        </authorList>
    </citation>
    <scope>NUCLEOTIDE SEQUENCE</scope>
</reference>
<proteinExistence type="inferred from homology"/>
<dbReference type="GO" id="GO:0006310">
    <property type="term" value="P:DNA recombination"/>
    <property type="evidence" value="ECO:0007669"/>
    <property type="project" value="InterPro"/>
</dbReference>
<dbReference type="OMA" id="SKFKGQH"/>
<evidence type="ECO:0000256" key="3">
    <source>
        <dbReference type="ARBA" id="ARBA00023242"/>
    </source>
</evidence>
<evidence type="ECO:0008006" key="6">
    <source>
        <dbReference type="Google" id="ProtNLM"/>
    </source>
</evidence>
<dbReference type="InterPro" id="IPR013970">
    <property type="entry name" value="Rfa2"/>
</dbReference>
<accession>A0A8S1JV86</accession>
<comment type="subcellular location">
    <subcellularLocation>
        <location evidence="1">Nucleus</location>
    </subcellularLocation>
</comment>
<evidence type="ECO:0000313" key="5">
    <source>
        <dbReference type="Proteomes" id="UP000688137"/>
    </source>
</evidence>
<evidence type="ECO:0000256" key="1">
    <source>
        <dbReference type="ARBA" id="ARBA00004123"/>
    </source>
</evidence>
<gene>
    <name evidence="4" type="ORF">PPRIM_AZ9-3.1.T0110095</name>
</gene>
<dbReference type="GO" id="GO:0006281">
    <property type="term" value="P:DNA repair"/>
    <property type="evidence" value="ECO:0007669"/>
    <property type="project" value="InterPro"/>
</dbReference>
<dbReference type="GO" id="GO:0006260">
    <property type="term" value="P:DNA replication"/>
    <property type="evidence" value="ECO:0007669"/>
    <property type="project" value="InterPro"/>
</dbReference>
<comment type="similarity">
    <text evidence="2">Belongs to the replication factor A protein 3 family.</text>
</comment>
<dbReference type="GO" id="GO:0031981">
    <property type="term" value="C:nuclear lumen"/>
    <property type="evidence" value="ECO:0007669"/>
    <property type="project" value="UniProtKB-ARBA"/>
</dbReference>
<keyword evidence="3" id="KW-0539">Nucleus</keyword>